<evidence type="ECO:0000259" key="5">
    <source>
        <dbReference type="PROSITE" id="PS51843"/>
    </source>
</evidence>
<evidence type="ECO:0000256" key="3">
    <source>
        <dbReference type="ARBA" id="ARBA00023163"/>
    </source>
</evidence>
<comment type="caution">
    <text evidence="6">The sequence shown here is derived from an EMBL/GenBank/DDBJ whole genome shotgun (WGS) entry which is preliminary data.</text>
</comment>
<evidence type="ECO:0000256" key="2">
    <source>
        <dbReference type="ARBA" id="ARBA00023015"/>
    </source>
</evidence>
<dbReference type="EMBL" id="BTSX01000006">
    <property type="protein sequence ID" value="GMT06500.1"/>
    <property type="molecule type" value="Genomic_DNA"/>
</dbReference>
<proteinExistence type="inferred from homology"/>
<dbReference type="InterPro" id="IPR035500">
    <property type="entry name" value="NHR-like_dom_sf"/>
</dbReference>
<evidence type="ECO:0000256" key="1">
    <source>
        <dbReference type="ARBA" id="ARBA00005993"/>
    </source>
</evidence>
<feature type="non-terminal residue" evidence="6">
    <location>
        <position position="1"/>
    </location>
</feature>
<dbReference type="InterPro" id="IPR000536">
    <property type="entry name" value="Nucl_hrmn_rcpt_lig-bd"/>
</dbReference>
<dbReference type="PANTHER" id="PTHR45886">
    <property type="entry name" value="NUCLEAR HORMONE RECEPTOR FAMILY-RELATED-RELATED"/>
    <property type="match status" value="1"/>
</dbReference>
<evidence type="ECO:0000313" key="7">
    <source>
        <dbReference type="Proteomes" id="UP001432027"/>
    </source>
</evidence>
<keyword evidence="3" id="KW-0804">Transcription</keyword>
<name>A0AAV5UHI8_9BILA</name>
<keyword evidence="7" id="KW-1185">Reference proteome</keyword>
<feature type="domain" description="NR LBD" evidence="5">
    <location>
        <begin position="17"/>
        <end position="154"/>
    </location>
</feature>
<keyword evidence="2" id="KW-0805">Transcription regulation</keyword>
<dbReference type="Gene3D" id="1.10.565.10">
    <property type="entry name" value="Retinoid X Receptor"/>
    <property type="match status" value="1"/>
</dbReference>
<keyword evidence="4" id="KW-0675">Receptor</keyword>
<dbReference type="SUPFAM" id="SSF48508">
    <property type="entry name" value="Nuclear receptor ligand-binding domain"/>
    <property type="match status" value="1"/>
</dbReference>
<dbReference type="AlphaFoldDB" id="A0AAV5UHI8"/>
<dbReference type="PROSITE" id="PS51843">
    <property type="entry name" value="NR_LBD"/>
    <property type="match status" value="1"/>
</dbReference>
<evidence type="ECO:0000256" key="4">
    <source>
        <dbReference type="ARBA" id="ARBA00023170"/>
    </source>
</evidence>
<reference evidence="6" key="1">
    <citation type="submission" date="2023-10" db="EMBL/GenBank/DDBJ databases">
        <title>Genome assembly of Pristionchus species.</title>
        <authorList>
            <person name="Yoshida K."/>
            <person name="Sommer R.J."/>
        </authorList>
    </citation>
    <scope>NUCLEOTIDE SEQUENCE</scope>
    <source>
        <strain evidence="6">RS0144</strain>
    </source>
</reference>
<organism evidence="6 7">
    <name type="scientific">Pristionchus entomophagus</name>
    <dbReference type="NCBI Taxonomy" id="358040"/>
    <lineage>
        <taxon>Eukaryota</taxon>
        <taxon>Metazoa</taxon>
        <taxon>Ecdysozoa</taxon>
        <taxon>Nematoda</taxon>
        <taxon>Chromadorea</taxon>
        <taxon>Rhabditida</taxon>
        <taxon>Rhabditina</taxon>
        <taxon>Diplogasteromorpha</taxon>
        <taxon>Diplogasteroidea</taxon>
        <taxon>Neodiplogasteridae</taxon>
        <taxon>Pristionchus</taxon>
    </lineage>
</organism>
<gene>
    <name evidence="6" type="ORF">PENTCL1PPCAC_28674</name>
</gene>
<sequence>YEDGNRLHTMIECGSIFSETIMNAYAKAANLKRKQEQGVQERPGVGKDWSLVDLFISIENTKTFEFFQFISKEHKKALILHVSIMCTHLTQAFDSCENNNEVTIFPNGSRLSSVCPMPVDLEMREIHGVIQMLRDLDIDRKEYVLLKALIVCNP</sequence>
<evidence type="ECO:0000313" key="6">
    <source>
        <dbReference type="EMBL" id="GMT06500.1"/>
    </source>
</evidence>
<dbReference type="Pfam" id="PF00104">
    <property type="entry name" value="Hormone_recep"/>
    <property type="match status" value="1"/>
</dbReference>
<feature type="non-terminal residue" evidence="6">
    <location>
        <position position="154"/>
    </location>
</feature>
<dbReference type="Proteomes" id="UP001432027">
    <property type="component" value="Unassembled WGS sequence"/>
</dbReference>
<comment type="similarity">
    <text evidence="1">Belongs to the nuclear hormone receptor family.</text>
</comment>
<protein>
    <recommendedName>
        <fullName evidence="5">NR LBD domain-containing protein</fullName>
    </recommendedName>
</protein>
<dbReference type="PANTHER" id="PTHR45886:SF18">
    <property type="entry name" value="NR LBD DOMAIN-CONTAINING PROTEIN-RELATED"/>
    <property type="match status" value="1"/>
</dbReference>
<accession>A0AAV5UHI8</accession>